<accession>A0A383VUX3</accession>
<organism evidence="1 2">
    <name type="scientific">Tetradesmus obliquus</name>
    <name type="common">Green alga</name>
    <name type="synonym">Acutodesmus obliquus</name>
    <dbReference type="NCBI Taxonomy" id="3088"/>
    <lineage>
        <taxon>Eukaryota</taxon>
        <taxon>Viridiplantae</taxon>
        <taxon>Chlorophyta</taxon>
        <taxon>core chlorophytes</taxon>
        <taxon>Chlorophyceae</taxon>
        <taxon>CS clade</taxon>
        <taxon>Sphaeropleales</taxon>
        <taxon>Scenedesmaceae</taxon>
        <taxon>Tetradesmus</taxon>
    </lineage>
</organism>
<evidence type="ECO:0000313" key="1">
    <source>
        <dbReference type="EMBL" id="SZX69285.1"/>
    </source>
</evidence>
<evidence type="ECO:0000313" key="2">
    <source>
        <dbReference type="Proteomes" id="UP000256970"/>
    </source>
</evidence>
<name>A0A383VUX3_TETOB</name>
<dbReference type="AlphaFoldDB" id="A0A383VUX3"/>
<sequence length="142" mass="15254">MLTDAVINVQNNTVMHLWCSGRVRQRSSHGWPAPHRGNRVKLVPANSSVLQAARSSCSAIVPGLSVGIARPAPLANLDTRMMAEHAAMFALKTCLQEHGVKVSHIGVYFLDGLGQPAHGPANYKPILESLGYASYTAQGKKQ</sequence>
<proteinExistence type="predicted"/>
<dbReference type="EMBL" id="FNXT01000918">
    <property type="protein sequence ID" value="SZX69285.1"/>
    <property type="molecule type" value="Genomic_DNA"/>
</dbReference>
<dbReference type="Proteomes" id="UP000256970">
    <property type="component" value="Unassembled WGS sequence"/>
</dbReference>
<protein>
    <submittedName>
        <fullName evidence="1">Uncharacterized protein</fullName>
    </submittedName>
</protein>
<reference evidence="1 2" key="1">
    <citation type="submission" date="2016-10" db="EMBL/GenBank/DDBJ databases">
        <authorList>
            <person name="Cai Z."/>
        </authorList>
    </citation>
    <scope>NUCLEOTIDE SEQUENCE [LARGE SCALE GENOMIC DNA]</scope>
</reference>
<gene>
    <name evidence="1" type="ORF">BQ4739_LOCUS9576</name>
</gene>
<keyword evidence="2" id="KW-1185">Reference proteome</keyword>